<dbReference type="AlphaFoldDB" id="A0A6C7EEP4"/>
<evidence type="ECO:0000313" key="3">
    <source>
        <dbReference type="Proteomes" id="UP000011863"/>
    </source>
</evidence>
<protein>
    <submittedName>
        <fullName evidence="2">Uncharacterized protein</fullName>
    </submittedName>
</protein>
<sequence>MSWHDDRATSPATADNRQPFGSAVERIQAGWNQYIERFLSGGGAVPPDLERWAESYQGTGTGAVEWDALPEPYLGDLRGDVRGVFLALNPGEAVLEFQGRDGVFADEIRGFGSYSDWASSWAYLRDPWVEVVGPNRHHRSRLKFLRRWVGEPTLPASAMVGFELYPWHSKAVKGAMRPPAAYVREWVWEPIAELDAPVFAFGAAWFDVLEHGLGLRVVARLGPGGEDYGSAVESRAVLVLRDEQTGVTVIAEKHMGSAGPPNADETDLLRAAVGRYTAT</sequence>
<evidence type="ECO:0000313" key="2">
    <source>
        <dbReference type="EMBL" id="BAN04402.1"/>
    </source>
</evidence>
<accession>A0A6C7EEP4</accession>
<gene>
    <name evidence="2" type="ORF">YM304_40880</name>
</gene>
<evidence type="ECO:0000256" key="1">
    <source>
        <dbReference type="SAM" id="MobiDB-lite"/>
    </source>
</evidence>
<dbReference type="KEGG" id="aym:YM304_40880"/>
<dbReference type="EMBL" id="AP012057">
    <property type="protein sequence ID" value="BAN04402.1"/>
    <property type="molecule type" value="Genomic_DNA"/>
</dbReference>
<keyword evidence="3" id="KW-1185">Reference proteome</keyword>
<reference evidence="2 3" key="1">
    <citation type="journal article" date="2013" name="Int. J. Syst. Evol. Microbiol.">
        <title>Ilumatobacter nonamiense sp. nov. and Ilumatobacter coccineum sp. nov., isolated from seashore sand.</title>
        <authorList>
            <person name="Matsumoto A."/>
            <person name="Kasai H."/>
            <person name="Matsuo Y."/>
            <person name="Shizuri Y."/>
            <person name="Ichikawa N."/>
            <person name="Fujita N."/>
            <person name="Omura S."/>
            <person name="Takahashi Y."/>
        </authorList>
    </citation>
    <scope>NUCLEOTIDE SEQUENCE [LARGE SCALE GENOMIC DNA]</scope>
    <source>
        <strain evidence="3">NBRC 103263 / KCTC 29153 / YM16-304</strain>
    </source>
</reference>
<dbReference type="OrthoDB" id="5120608at2"/>
<proteinExistence type="predicted"/>
<name>A0A6C7EEP4_ILUCY</name>
<dbReference type="Proteomes" id="UP000011863">
    <property type="component" value="Chromosome"/>
</dbReference>
<dbReference type="RefSeq" id="WP_015443649.1">
    <property type="nucleotide sequence ID" value="NC_020520.1"/>
</dbReference>
<feature type="region of interest" description="Disordered" evidence="1">
    <location>
        <begin position="1"/>
        <end position="21"/>
    </location>
</feature>
<dbReference type="NCBIfam" id="NF047634">
    <property type="entry name" value="antiviral_Brig1"/>
    <property type="match status" value="1"/>
</dbReference>
<organism evidence="2 3">
    <name type="scientific">Ilumatobacter coccineus (strain NBRC 103263 / KCTC 29153 / YM16-304)</name>
    <dbReference type="NCBI Taxonomy" id="1313172"/>
    <lineage>
        <taxon>Bacteria</taxon>
        <taxon>Bacillati</taxon>
        <taxon>Actinomycetota</taxon>
        <taxon>Acidimicrobiia</taxon>
        <taxon>Acidimicrobiales</taxon>
        <taxon>Ilumatobacteraceae</taxon>
        <taxon>Ilumatobacter</taxon>
    </lineage>
</organism>